<dbReference type="EMBL" id="AGYH01000018">
    <property type="protein sequence ID" value="ENZ46934.1"/>
    <property type="molecule type" value="Genomic_DNA"/>
</dbReference>
<dbReference type="AlphaFoldDB" id="R0BPU7"/>
<evidence type="ECO:0000313" key="1">
    <source>
        <dbReference type="EMBL" id="ENZ46934.1"/>
    </source>
</evidence>
<sequence length="57" mass="6785">MTEDITYCTKQNCGYLRCERNQKHIKQPIPHSYAQVEGTKFCYKKREGVGRIVYQQD</sequence>
<protein>
    <submittedName>
        <fullName evidence="1">Uncharacterized protein</fullName>
    </submittedName>
</protein>
<gene>
    <name evidence="1" type="ORF">HMPREF1085_05528</name>
</gene>
<organism evidence="1 2">
    <name type="scientific">Enterocloster bolteae 90A9</name>
    <dbReference type="NCBI Taxonomy" id="997894"/>
    <lineage>
        <taxon>Bacteria</taxon>
        <taxon>Bacillati</taxon>
        <taxon>Bacillota</taxon>
        <taxon>Clostridia</taxon>
        <taxon>Lachnospirales</taxon>
        <taxon>Lachnospiraceae</taxon>
        <taxon>Enterocloster</taxon>
    </lineage>
</organism>
<accession>R0BPU7</accession>
<proteinExistence type="predicted"/>
<comment type="caution">
    <text evidence="1">The sequence shown here is derived from an EMBL/GenBank/DDBJ whole genome shotgun (WGS) entry which is preliminary data.</text>
</comment>
<name>R0BPU7_9FIRM</name>
<dbReference type="HOGENOM" id="CLU_2988477_0_0_9"/>
<evidence type="ECO:0000313" key="2">
    <source>
        <dbReference type="Proteomes" id="UP000013126"/>
    </source>
</evidence>
<reference evidence="1 2" key="1">
    <citation type="submission" date="2013-01" db="EMBL/GenBank/DDBJ databases">
        <title>The Genome Sequence of Clostridium bolteae 90A9.</title>
        <authorList>
            <consortium name="The Broad Institute Genome Sequencing Platform"/>
            <person name="Earl A."/>
            <person name="Ward D."/>
            <person name="Feldgarden M."/>
            <person name="Gevers D."/>
            <person name="Courvalin P."/>
            <person name="Lambert T."/>
            <person name="Walker B."/>
            <person name="Young S.K."/>
            <person name="Zeng Q."/>
            <person name="Gargeya S."/>
            <person name="Fitzgerald M."/>
            <person name="Haas B."/>
            <person name="Abouelleil A."/>
            <person name="Alvarado L."/>
            <person name="Arachchi H.M."/>
            <person name="Berlin A.M."/>
            <person name="Chapman S.B."/>
            <person name="Dewar J."/>
            <person name="Goldberg J."/>
            <person name="Griggs A."/>
            <person name="Gujja S."/>
            <person name="Hansen M."/>
            <person name="Howarth C."/>
            <person name="Imamovic A."/>
            <person name="Larimer J."/>
            <person name="McCowan C."/>
            <person name="Murphy C."/>
            <person name="Neiman D."/>
            <person name="Pearson M."/>
            <person name="Priest M."/>
            <person name="Roberts A."/>
            <person name="Saif S."/>
            <person name="Shea T."/>
            <person name="Sisk P."/>
            <person name="Sykes S."/>
            <person name="Wortman J."/>
            <person name="Nusbaum C."/>
            <person name="Birren B."/>
        </authorList>
    </citation>
    <scope>NUCLEOTIDE SEQUENCE [LARGE SCALE GENOMIC DNA]</scope>
    <source>
        <strain evidence="1 2">90A9</strain>
    </source>
</reference>
<dbReference type="Proteomes" id="UP000013126">
    <property type="component" value="Unassembled WGS sequence"/>
</dbReference>
<keyword evidence="2" id="KW-1185">Reference proteome</keyword>